<dbReference type="SUPFAM" id="SSF55315">
    <property type="entry name" value="L30e-like"/>
    <property type="match status" value="1"/>
</dbReference>
<protein>
    <submittedName>
        <fullName evidence="3">RNA-binding protein</fullName>
    </submittedName>
</protein>
<organism evidence="3 4">
    <name type="scientific">Rhodovastum atsumiense</name>
    <dbReference type="NCBI Taxonomy" id="504468"/>
    <lineage>
        <taxon>Bacteria</taxon>
        <taxon>Pseudomonadati</taxon>
        <taxon>Pseudomonadota</taxon>
        <taxon>Alphaproteobacteria</taxon>
        <taxon>Acetobacterales</taxon>
        <taxon>Acetobacteraceae</taxon>
        <taxon>Rhodovastum</taxon>
    </lineage>
</organism>
<dbReference type="SUPFAM" id="SSF64376">
    <property type="entry name" value="YlxR-like"/>
    <property type="match status" value="1"/>
</dbReference>
<accession>A0A5M6IWC1</accession>
<gene>
    <name evidence="3" type="ORF">F1189_08645</name>
</gene>
<dbReference type="Pfam" id="PF04296">
    <property type="entry name" value="YlxR"/>
    <property type="match status" value="1"/>
</dbReference>
<evidence type="ECO:0000259" key="2">
    <source>
        <dbReference type="Pfam" id="PF04296"/>
    </source>
</evidence>
<feature type="compositionally biased region" description="Basic and acidic residues" evidence="1">
    <location>
        <begin position="236"/>
        <end position="245"/>
    </location>
</feature>
<dbReference type="PANTHER" id="PTHR34215">
    <property type="entry name" value="BLL0784 PROTEIN"/>
    <property type="match status" value="1"/>
</dbReference>
<dbReference type="InterPro" id="IPR035931">
    <property type="entry name" value="YlxR-like_sf"/>
</dbReference>
<sequence>MTAEPAEGDLSAPDDGDEPETGPLRRCAVTRERLPKERMIRFVVAPDRRVVPDLAARLPGRGIWLSARGDVIETACTRGAFARAARGPVTVPSDLRSELQAALSRRFADQLGLARRAGQAVAGFAKAREWLGSGRVALVVQARDGSAEERQRFLGGWGGPVVTPLDGARLGALFGRDHVVHVAVARGRLAETLEHEAARLAGLATDVRAGQCGGRGDGRRGGAVRRGTDQPYGEAGRNEVQDTGG</sequence>
<dbReference type="InterPro" id="IPR007393">
    <property type="entry name" value="YlxR_dom"/>
</dbReference>
<feature type="region of interest" description="Disordered" evidence="1">
    <location>
        <begin position="211"/>
        <end position="245"/>
    </location>
</feature>
<evidence type="ECO:0000313" key="4">
    <source>
        <dbReference type="Proteomes" id="UP000325255"/>
    </source>
</evidence>
<dbReference type="OrthoDB" id="9799836at2"/>
<evidence type="ECO:0000313" key="3">
    <source>
        <dbReference type="EMBL" id="KAA5612521.1"/>
    </source>
</evidence>
<dbReference type="RefSeq" id="WP_150040336.1">
    <property type="nucleotide sequence ID" value="NZ_OW485601.1"/>
</dbReference>
<dbReference type="EMBL" id="VWPK01000011">
    <property type="protein sequence ID" value="KAA5612521.1"/>
    <property type="molecule type" value="Genomic_DNA"/>
</dbReference>
<keyword evidence="4" id="KW-1185">Reference proteome</keyword>
<dbReference type="NCBIfam" id="NF006622">
    <property type="entry name" value="PRK09190.1"/>
    <property type="match status" value="1"/>
</dbReference>
<comment type="caution">
    <text evidence="3">The sequence shown here is derived from an EMBL/GenBank/DDBJ whole genome shotgun (WGS) entry which is preliminary data.</text>
</comment>
<dbReference type="Proteomes" id="UP000325255">
    <property type="component" value="Unassembled WGS sequence"/>
</dbReference>
<dbReference type="InterPro" id="IPR029064">
    <property type="entry name" value="Ribosomal_eL30-like_sf"/>
</dbReference>
<name>A0A5M6IWC1_9PROT</name>
<dbReference type="Gene3D" id="3.30.1230.10">
    <property type="entry name" value="YlxR-like"/>
    <property type="match status" value="1"/>
</dbReference>
<dbReference type="CDD" id="cd00279">
    <property type="entry name" value="YlxR"/>
    <property type="match status" value="1"/>
</dbReference>
<proteinExistence type="predicted"/>
<feature type="region of interest" description="Disordered" evidence="1">
    <location>
        <begin position="1"/>
        <end position="25"/>
    </location>
</feature>
<dbReference type="InterPro" id="IPR037465">
    <property type="entry name" value="YlxR"/>
</dbReference>
<evidence type="ECO:0000256" key="1">
    <source>
        <dbReference type="SAM" id="MobiDB-lite"/>
    </source>
</evidence>
<dbReference type="AlphaFoldDB" id="A0A5M6IWC1"/>
<feature type="domain" description="YlxR" evidence="2">
    <location>
        <begin position="25"/>
        <end position="100"/>
    </location>
</feature>
<reference evidence="3 4" key="1">
    <citation type="submission" date="2019-09" db="EMBL/GenBank/DDBJ databases">
        <title>Genome sequence of Rhodovastum atsumiense, a diverse member of the Acetobacteraceae family of non-sulfur purple photosynthetic bacteria.</title>
        <authorList>
            <person name="Meyer T."/>
            <person name="Kyndt J."/>
        </authorList>
    </citation>
    <scope>NUCLEOTIDE SEQUENCE [LARGE SCALE GENOMIC DNA]</scope>
    <source>
        <strain evidence="3 4">DSM 21279</strain>
    </source>
</reference>
<dbReference type="PANTHER" id="PTHR34215:SF1">
    <property type="entry name" value="YLXR DOMAIN-CONTAINING PROTEIN"/>
    <property type="match status" value="1"/>
</dbReference>